<dbReference type="SUPFAM" id="SSF54534">
    <property type="entry name" value="FKBP-like"/>
    <property type="match status" value="1"/>
</dbReference>
<protein>
    <recommendedName>
        <fullName evidence="3">peptidylprolyl isomerase</fullName>
        <ecNumber evidence="3">5.2.1.8</ecNumber>
    </recommendedName>
</protein>
<evidence type="ECO:0000256" key="1">
    <source>
        <dbReference type="ARBA" id="ARBA00000971"/>
    </source>
</evidence>
<evidence type="ECO:0000256" key="4">
    <source>
        <dbReference type="ARBA" id="ARBA00023110"/>
    </source>
</evidence>
<dbReference type="Pfam" id="PF13616">
    <property type="entry name" value="Rotamase_3"/>
    <property type="match status" value="1"/>
</dbReference>
<comment type="similarity">
    <text evidence="2">Belongs to the PpiC/parvulin rotamase family.</text>
</comment>
<dbReference type="Gene3D" id="3.10.50.40">
    <property type="match status" value="1"/>
</dbReference>
<feature type="compositionally biased region" description="Basic and acidic residues" evidence="6">
    <location>
        <begin position="324"/>
        <end position="333"/>
    </location>
</feature>
<evidence type="ECO:0000256" key="2">
    <source>
        <dbReference type="ARBA" id="ARBA00007656"/>
    </source>
</evidence>
<feature type="domain" description="PpiC" evidence="7">
    <location>
        <begin position="146"/>
        <end position="236"/>
    </location>
</feature>
<dbReference type="Proteomes" id="UP001225378">
    <property type="component" value="Chromosome"/>
</dbReference>
<evidence type="ECO:0000256" key="6">
    <source>
        <dbReference type="SAM" id="MobiDB-lite"/>
    </source>
</evidence>
<dbReference type="InterPro" id="IPR046357">
    <property type="entry name" value="PPIase_dom_sf"/>
</dbReference>
<dbReference type="EMBL" id="CP157743">
    <property type="protein sequence ID" value="XBS19322.1"/>
    <property type="molecule type" value="Genomic_DNA"/>
</dbReference>
<sequence>MNKKLIPIILASTTLLPGCFEEKTNNAGGAEPAAPAVSKEDAVAVVNGKYISKQSLQALENDIKQRSHGQSSFPKEQLIEELIQRELLVQEALEKKLDQSPEVVERLSTIKNSLLSQAALQNYLKSNPVTDDEIKAEYDSKMGNAGTEYKARHILVKSEEEAKQLIDELNKGADFVELAKSKSTGPSGPQGGDLGWFTADRMVAPFSEAVIAMENGKFSTEPVETQFGWHVILREDSRAQTPPPLEAVKEQIRPMLQRQKVQAMMENLRNQAKVEILLPASAEKAEAEPAAAAEATEQVETEVKSETTTEPQEPEAPASESEQSEEKAATPAE</sequence>
<evidence type="ECO:0000256" key="3">
    <source>
        <dbReference type="ARBA" id="ARBA00013194"/>
    </source>
</evidence>
<dbReference type="InterPro" id="IPR027304">
    <property type="entry name" value="Trigger_fact/SurA_dom_sf"/>
</dbReference>
<dbReference type="KEGG" id="mech:Q9L42_013195"/>
<dbReference type="RefSeq" id="WP_349431220.1">
    <property type="nucleotide sequence ID" value="NZ_CP157743.1"/>
</dbReference>
<dbReference type="PANTHER" id="PTHR47245:SF2">
    <property type="entry name" value="PEPTIDYL-PROLYL CIS-TRANS ISOMERASE HP_0175-RELATED"/>
    <property type="match status" value="1"/>
</dbReference>
<dbReference type="EC" id="5.2.1.8" evidence="3"/>
<dbReference type="InterPro" id="IPR050245">
    <property type="entry name" value="PrsA_foldase"/>
</dbReference>
<comment type="catalytic activity">
    <reaction evidence="1">
        <text>[protein]-peptidylproline (omega=180) = [protein]-peptidylproline (omega=0)</text>
        <dbReference type="Rhea" id="RHEA:16237"/>
        <dbReference type="Rhea" id="RHEA-COMP:10747"/>
        <dbReference type="Rhea" id="RHEA-COMP:10748"/>
        <dbReference type="ChEBI" id="CHEBI:83833"/>
        <dbReference type="ChEBI" id="CHEBI:83834"/>
        <dbReference type="EC" id="5.2.1.8"/>
    </reaction>
</comment>
<evidence type="ECO:0000256" key="5">
    <source>
        <dbReference type="PROSITE-ProRule" id="PRU00278"/>
    </source>
</evidence>
<keyword evidence="4 5" id="KW-0697">Rotamase</keyword>
<evidence type="ECO:0000313" key="8">
    <source>
        <dbReference type="EMBL" id="XBS19322.1"/>
    </source>
</evidence>
<feature type="compositionally biased region" description="Low complexity" evidence="6">
    <location>
        <begin position="308"/>
        <end position="321"/>
    </location>
</feature>
<feature type="compositionally biased region" description="Low complexity" evidence="6">
    <location>
        <begin position="288"/>
        <end position="298"/>
    </location>
</feature>
<evidence type="ECO:0000313" key="9">
    <source>
        <dbReference type="Proteomes" id="UP001225378"/>
    </source>
</evidence>
<dbReference type="PANTHER" id="PTHR47245">
    <property type="entry name" value="PEPTIDYLPROLYL ISOMERASE"/>
    <property type="match status" value="1"/>
</dbReference>
<feature type="region of interest" description="Disordered" evidence="6">
    <location>
        <begin position="283"/>
        <end position="333"/>
    </location>
</feature>
<dbReference type="GO" id="GO:0003755">
    <property type="term" value="F:peptidyl-prolyl cis-trans isomerase activity"/>
    <property type="evidence" value="ECO:0007669"/>
    <property type="project" value="UniProtKB-KW"/>
</dbReference>
<proteinExistence type="inferred from homology"/>
<keyword evidence="9" id="KW-1185">Reference proteome</keyword>
<name>A0AAU7NQT9_9GAMM</name>
<keyword evidence="5 8" id="KW-0413">Isomerase</keyword>
<dbReference type="Gene3D" id="1.10.8.1040">
    <property type="match status" value="1"/>
</dbReference>
<dbReference type="InterPro" id="IPR000297">
    <property type="entry name" value="PPIase_PpiC"/>
</dbReference>
<accession>A0AAU7NQT9</accession>
<organism evidence="8 9">
    <name type="scientific">Methylomarinum roseum</name>
    <dbReference type="NCBI Taxonomy" id="3067653"/>
    <lineage>
        <taxon>Bacteria</taxon>
        <taxon>Pseudomonadati</taxon>
        <taxon>Pseudomonadota</taxon>
        <taxon>Gammaproteobacteria</taxon>
        <taxon>Methylococcales</taxon>
        <taxon>Methylococcaceae</taxon>
        <taxon>Methylomarinum</taxon>
    </lineage>
</organism>
<evidence type="ECO:0000259" key="7">
    <source>
        <dbReference type="PROSITE" id="PS50198"/>
    </source>
</evidence>
<dbReference type="PROSITE" id="PS50198">
    <property type="entry name" value="PPIC_PPIASE_2"/>
    <property type="match status" value="1"/>
</dbReference>
<dbReference type="SUPFAM" id="SSF109998">
    <property type="entry name" value="Triger factor/SurA peptide-binding domain-like"/>
    <property type="match status" value="1"/>
</dbReference>
<dbReference type="AlphaFoldDB" id="A0AAU7NQT9"/>
<gene>
    <name evidence="8" type="ORF">Q9L42_013195</name>
</gene>
<reference evidence="8 9" key="1">
    <citation type="journal article" date="2024" name="Microbiology">
        <title>Methylomarinum rosea sp. nov., a novel halophilic methanotrophic bacterium from the hypersaline Lake Elton.</title>
        <authorList>
            <person name="Suleimanov R.Z."/>
            <person name="Oshkin I.Y."/>
            <person name="Danilova O.V."/>
            <person name="Suzina N.E."/>
            <person name="Dedysh S.N."/>
        </authorList>
    </citation>
    <scope>NUCLEOTIDE SEQUENCE [LARGE SCALE GENOMIC DNA]</scope>
    <source>
        <strain evidence="8 9">Ch1-1</strain>
    </source>
</reference>